<dbReference type="Proteomes" id="UP000244722">
    <property type="component" value="Unassembled WGS sequence"/>
</dbReference>
<name>A0A2T6ZRB4_TUBBO</name>
<keyword evidence="1" id="KW-0677">Repeat</keyword>
<reference evidence="3 4" key="1">
    <citation type="submission" date="2017-04" db="EMBL/GenBank/DDBJ databases">
        <title>Draft genome sequence of Tuber borchii Vittad., a whitish edible truffle.</title>
        <authorList>
            <consortium name="DOE Joint Genome Institute"/>
            <person name="Murat C."/>
            <person name="Kuo A."/>
            <person name="Barry K.W."/>
            <person name="Clum A."/>
            <person name="Dockter R.B."/>
            <person name="Fauchery L."/>
            <person name="Iotti M."/>
            <person name="Kohler A."/>
            <person name="Labutti K."/>
            <person name="Lindquist E.A."/>
            <person name="Lipzen A."/>
            <person name="Ohm R.A."/>
            <person name="Wang M."/>
            <person name="Grigoriev I.V."/>
            <person name="Zambonelli A."/>
            <person name="Martin F.M."/>
        </authorList>
    </citation>
    <scope>NUCLEOTIDE SEQUENCE [LARGE SCALE GENOMIC DNA]</scope>
    <source>
        <strain evidence="3 4">Tbo3840</strain>
    </source>
</reference>
<feature type="region of interest" description="Disordered" evidence="2">
    <location>
        <begin position="223"/>
        <end position="337"/>
    </location>
</feature>
<evidence type="ECO:0008006" key="5">
    <source>
        <dbReference type="Google" id="ProtNLM"/>
    </source>
</evidence>
<dbReference type="PANTHER" id="PTHR46430">
    <property type="entry name" value="PROTEIN SKT5-RELATED"/>
    <property type="match status" value="1"/>
</dbReference>
<feature type="compositionally biased region" description="Polar residues" evidence="2">
    <location>
        <begin position="99"/>
        <end position="108"/>
    </location>
</feature>
<sequence>MTTATVAPVYPLNNSSHDSSGGTVAASPDRDSYGPRTPTSPASPRNSMQQVRRKSLPPSSPAHQRQQSLQLGGINEHGTPQQNPYPSPEQAQRDRPMQGTAQQYQQRLPTFHGRVQSVQSLESRDLQTPSPDLVLDARREEDPPVQAPLASPTFRHHITHQAGPIPQPQMAIISSGESRRSSKSSSNYGDEDPGRESPASQASSGEEARMYPQLQYHHNQFSENGSYRENNGSGALSASGAGPYPRGNSSSPPSSDSQLPSGRHLAAPGPNYRKSSSRPSSMYSSLPADGRGRSPGSPHQRAVSTHSYDSRRSSYTDLTQPVHMQAPPPPIASFDNSHLRDKVGANASLLTNKQTLEMYRANAKKSQDPYLQYELAVFMIQAAQGVGGGSGSGTPSPRVSGSKSDLNNPYEASSSASKNETLREARQILERLAGKLPQAQYYLADAYASGLFSKGKEENEKAFPLFVAASKHGHAEAGYRAALCYEFGWGCRKDPLKAVQFYRQSASKNHPGAMTRLGMACLRSDLGLQSRYKEGVKWLKRATDVADPQYPNAPYELGCMHETGYGSDVFQDESYAAQLFTQAAELGHTDAYYRMGDAYEHGKLNCPRDAALSVHFYTGAAQRGHAMAMMALCAWYLVGAEPVLEKNEDEAYQWALKASESGLPKAEYAVGYFTEMGIGCRRDPLEANVWYVKAAGHGDERAIARLKVIQEAASGGSPTKKDKKKKEKTGNKGVLEKSRNGEDKDCIIM</sequence>
<dbReference type="OrthoDB" id="272077at2759"/>
<feature type="compositionally biased region" description="Low complexity" evidence="2">
    <location>
        <begin position="393"/>
        <end position="402"/>
    </location>
</feature>
<dbReference type="Gene3D" id="1.25.40.10">
    <property type="entry name" value="Tetratricopeptide repeat domain"/>
    <property type="match status" value="1"/>
</dbReference>
<feature type="compositionally biased region" description="Polar residues" evidence="2">
    <location>
        <begin position="403"/>
        <end position="419"/>
    </location>
</feature>
<evidence type="ECO:0000256" key="1">
    <source>
        <dbReference type="ARBA" id="ARBA00022737"/>
    </source>
</evidence>
<feature type="region of interest" description="Disordered" evidence="2">
    <location>
        <begin position="1"/>
        <end position="210"/>
    </location>
</feature>
<dbReference type="STRING" id="42251.A0A2T6ZRB4"/>
<accession>A0A2T6ZRB4</accession>
<dbReference type="EMBL" id="NESQ01000131">
    <property type="protein sequence ID" value="PUU78029.1"/>
    <property type="molecule type" value="Genomic_DNA"/>
</dbReference>
<feature type="compositionally biased region" description="Polar residues" evidence="2">
    <location>
        <begin position="116"/>
        <end position="130"/>
    </location>
</feature>
<dbReference type="AlphaFoldDB" id="A0A2T6ZRB4"/>
<evidence type="ECO:0000313" key="4">
    <source>
        <dbReference type="Proteomes" id="UP000244722"/>
    </source>
</evidence>
<protein>
    <recommendedName>
        <fullName evidence="5">HCP-like protein</fullName>
    </recommendedName>
</protein>
<organism evidence="3 4">
    <name type="scientific">Tuber borchii</name>
    <name type="common">White truffle</name>
    <dbReference type="NCBI Taxonomy" id="42251"/>
    <lineage>
        <taxon>Eukaryota</taxon>
        <taxon>Fungi</taxon>
        <taxon>Dikarya</taxon>
        <taxon>Ascomycota</taxon>
        <taxon>Pezizomycotina</taxon>
        <taxon>Pezizomycetes</taxon>
        <taxon>Pezizales</taxon>
        <taxon>Tuberaceae</taxon>
        <taxon>Tuber</taxon>
    </lineage>
</organism>
<dbReference type="InterPro" id="IPR011990">
    <property type="entry name" value="TPR-like_helical_dom_sf"/>
</dbReference>
<feature type="compositionally biased region" description="Polar residues" evidence="2">
    <location>
        <begin position="37"/>
        <end position="50"/>
    </location>
</feature>
<evidence type="ECO:0000256" key="2">
    <source>
        <dbReference type="SAM" id="MobiDB-lite"/>
    </source>
</evidence>
<feature type="region of interest" description="Disordered" evidence="2">
    <location>
        <begin position="713"/>
        <end position="749"/>
    </location>
</feature>
<evidence type="ECO:0000313" key="3">
    <source>
        <dbReference type="EMBL" id="PUU78029.1"/>
    </source>
</evidence>
<dbReference type="PANTHER" id="PTHR46430:SF1">
    <property type="entry name" value="CHITIN SYNTHASE REGULATOR SKT5-RELATED"/>
    <property type="match status" value="1"/>
</dbReference>
<keyword evidence="4" id="KW-1185">Reference proteome</keyword>
<dbReference type="InterPro" id="IPR006597">
    <property type="entry name" value="Sel1-like"/>
</dbReference>
<dbReference type="InterPro" id="IPR051726">
    <property type="entry name" value="Chitin_Synth_Reg"/>
</dbReference>
<feature type="compositionally biased region" description="Polar residues" evidence="2">
    <location>
        <begin position="12"/>
        <end position="22"/>
    </location>
</feature>
<feature type="compositionally biased region" description="Polar residues" evidence="2">
    <location>
        <begin position="61"/>
        <end position="70"/>
    </location>
</feature>
<proteinExistence type="predicted"/>
<dbReference type="SMART" id="SM00671">
    <property type="entry name" value="SEL1"/>
    <property type="match status" value="7"/>
</dbReference>
<feature type="compositionally biased region" description="Basic and acidic residues" evidence="2">
    <location>
        <begin position="728"/>
        <end position="749"/>
    </location>
</feature>
<comment type="caution">
    <text evidence="3">The sequence shown here is derived from an EMBL/GenBank/DDBJ whole genome shotgun (WGS) entry which is preliminary data.</text>
</comment>
<dbReference type="SUPFAM" id="SSF81901">
    <property type="entry name" value="HCP-like"/>
    <property type="match status" value="1"/>
</dbReference>
<feature type="compositionally biased region" description="Low complexity" evidence="2">
    <location>
        <begin position="232"/>
        <end position="261"/>
    </location>
</feature>
<gene>
    <name evidence="3" type="ORF">B9Z19DRAFT_1085029</name>
</gene>
<feature type="region of interest" description="Disordered" evidence="2">
    <location>
        <begin position="386"/>
        <end position="419"/>
    </location>
</feature>
<dbReference type="Pfam" id="PF08238">
    <property type="entry name" value="Sel1"/>
    <property type="match status" value="7"/>
</dbReference>